<dbReference type="AlphaFoldDB" id="A0A392P153"/>
<evidence type="ECO:0000313" key="2">
    <source>
        <dbReference type="Proteomes" id="UP000265520"/>
    </source>
</evidence>
<proteinExistence type="predicted"/>
<name>A0A392P153_9FABA</name>
<dbReference type="EMBL" id="LXQA010059571">
    <property type="protein sequence ID" value="MCI05738.1"/>
    <property type="molecule type" value="Genomic_DNA"/>
</dbReference>
<keyword evidence="2" id="KW-1185">Reference proteome</keyword>
<organism evidence="1 2">
    <name type="scientific">Trifolium medium</name>
    <dbReference type="NCBI Taxonomy" id="97028"/>
    <lineage>
        <taxon>Eukaryota</taxon>
        <taxon>Viridiplantae</taxon>
        <taxon>Streptophyta</taxon>
        <taxon>Embryophyta</taxon>
        <taxon>Tracheophyta</taxon>
        <taxon>Spermatophyta</taxon>
        <taxon>Magnoliopsida</taxon>
        <taxon>eudicotyledons</taxon>
        <taxon>Gunneridae</taxon>
        <taxon>Pentapetalae</taxon>
        <taxon>rosids</taxon>
        <taxon>fabids</taxon>
        <taxon>Fabales</taxon>
        <taxon>Fabaceae</taxon>
        <taxon>Papilionoideae</taxon>
        <taxon>50 kb inversion clade</taxon>
        <taxon>NPAAA clade</taxon>
        <taxon>Hologalegina</taxon>
        <taxon>IRL clade</taxon>
        <taxon>Trifolieae</taxon>
        <taxon>Trifolium</taxon>
    </lineage>
</organism>
<accession>A0A392P153</accession>
<sequence length="69" mass="7456">HADMSTLASSYIFLVTTGATPEPELLRPPTGSGHDFFILFFLSSLLSENCGRHRSGGRLRFRSGGQSGN</sequence>
<evidence type="ECO:0000313" key="1">
    <source>
        <dbReference type="EMBL" id="MCI05738.1"/>
    </source>
</evidence>
<protein>
    <submittedName>
        <fullName evidence="1">Uncharacterized protein</fullName>
    </submittedName>
</protein>
<dbReference type="Proteomes" id="UP000265520">
    <property type="component" value="Unassembled WGS sequence"/>
</dbReference>
<reference evidence="1 2" key="1">
    <citation type="journal article" date="2018" name="Front. Plant Sci.">
        <title>Red Clover (Trifolium pratense) and Zigzag Clover (T. medium) - A Picture of Genomic Similarities and Differences.</title>
        <authorList>
            <person name="Dluhosova J."/>
            <person name="Istvanek J."/>
            <person name="Nedelnik J."/>
            <person name="Repkova J."/>
        </authorList>
    </citation>
    <scope>NUCLEOTIDE SEQUENCE [LARGE SCALE GENOMIC DNA]</scope>
    <source>
        <strain evidence="2">cv. 10/8</strain>
        <tissue evidence="1">Leaf</tissue>
    </source>
</reference>
<comment type="caution">
    <text evidence="1">The sequence shown here is derived from an EMBL/GenBank/DDBJ whole genome shotgun (WGS) entry which is preliminary data.</text>
</comment>
<feature type="non-terminal residue" evidence="1">
    <location>
        <position position="1"/>
    </location>
</feature>